<reference evidence="2" key="1">
    <citation type="submission" date="2012-11" db="EMBL/GenBank/DDBJ databases">
        <authorList>
            <person name="Lucero-Rivera Y.E."/>
            <person name="Tovar-Ramirez D."/>
        </authorList>
    </citation>
    <scope>NUCLEOTIDE SEQUENCE</scope>
    <source>
        <tissue evidence="2">Salivary gland</tissue>
    </source>
</reference>
<feature type="signal peptide" evidence="1">
    <location>
        <begin position="1"/>
        <end position="21"/>
    </location>
</feature>
<dbReference type="GO" id="GO:0043176">
    <property type="term" value="F:amine binding"/>
    <property type="evidence" value="ECO:0007669"/>
    <property type="project" value="InterPro"/>
</dbReference>
<evidence type="ECO:0000256" key="1">
    <source>
        <dbReference type="SAM" id="SignalP"/>
    </source>
</evidence>
<reference evidence="2" key="2">
    <citation type="journal article" date="2015" name="J. Proteomics">
        <title>Sexual differences in the sialomes of the zebra tick, Rhipicephalus pulchellus.</title>
        <authorList>
            <person name="Tan A.W."/>
            <person name="Francischetti I.M."/>
            <person name="Slovak M."/>
            <person name="Kini R.M."/>
            <person name="Ribeiro J.M."/>
        </authorList>
    </citation>
    <scope>NUCLEOTIDE SEQUENCE</scope>
    <source>
        <tissue evidence="2">Salivary gland</tissue>
    </source>
</reference>
<organism evidence="2">
    <name type="scientific">Rhipicephalus pulchellus</name>
    <name type="common">Yellow backed tick</name>
    <name type="synonym">Dermacentor pulchellus</name>
    <dbReference type="NCBI Taxonomy" id="72859"/>
    <lineage>
        <taxon>Eukaryota</taxon>
        <taxon>Metazoa</taxon>
        <taxon>Ecdysozoa</taxon>
        <taxon>Arthropoda</taxon>
        <taxon>Chelicerata</taxon>
        <taxon>Arachnida</taxon>
        <taxon>Acari</taxon>
        <taxon>Parasitiformes</taxon>
        <taxon>Ixodida</taxon>
        <taxon>Ixodoidea</taxon>
        <taxon>Ixodidae</taxon>
        <taxon>Rhipicephalinae</taxon>
        <taxon>Rhipicephalus</taxon>
        <taxon>Rhipicephalus</taxon>
    </lineage>
</organism>
<dbReference type="InterPro" id="IPR002970">
    <property type="entry name" value="Tick_his-bd"/>
</dbReference>
<dbReference type="AlphaFoldDB" id="L7LQY1"/>
<protein>
    <submittedName>
        <fullName evidence="2">Putative group i salivary lipocalin</fullName>
    </submittedName>
</protein>
<dbReference type="Pfam" id="PF02098">
    <property type="entry name" value="His_binding"/>
    <property type="match status" value="1"/>
</dbReference>
<dbReference type="EMBL" id="GACK01010939">
    <property type="protein sequence ID" value="JAA54095.1"/>
    <property type="molecule type" value="mRNA"/>
</dbReference>
<evidence type="ECO:0000313" key="2">
    <source>
        <dbReference type="EMBL" id="JAA54095.1"/>
    </source>
</evidence>
<feature type="chain" id="PRO_5003981097" evidence="1">
    <location>
        <begin position="22"/>
        <end position="177"/>
    </location>
</feature>
<dbReference type="Gene3D" id="2.40.128.20">
    <property type="match status" value="1"/>
</dbReference>
<proteinExistence type="evidence at transcript level"/>
<dbReference type="SUPFAM" id="SSF50814">
    <property type="entry name" value="Lipocalins"/>
    <property type="match status" value="1"/>
</dbReference>
<accession>L7LQY1</accession>
<dbReference type="GO" id="GO:0030682">
    <property type="term" value="P:symbiont-mediated perturbation of host defenses"/>
    <property type="evidence" value="ECO:0007669"/>
    <property type="project" value="InterPro"/>
</dbReference>
<sequence length="177" mass="20506">MRTMYHCTLVIILVLCTVAHAAKPGDLYTALNTSDYIWLKRRSYNLTGHTCVLASRISLNKTDYKFHQNYTVGTEKKSLILYGKLNDTVENPYMIVSNVSGQGGRMYTLKYWNDTETCGILTLNLRMSGQQQCEMHVWETNINKTVTECDKEYKKLCENRTYDVYLKTCERNAAQRN</sequence>
<dbReference type="InterPro" id="IPR012674">
    <property type="entry name" value="Calycin"/>
</dbReference>
<name>L7LQY1_RHIPC</name>
<keyword evidence="1" id="KW-0732">Signal</keyword>